<evidence type="ECO:0000256" key="15">
    <source>
        <dbReference type="SAM" id="Phobius"/>
    </source>
</evidence>
<dbReference type="GO" id="GO:0004951">
    <property type="term" value="F:cholecystokinin receptor activity"/>
    <property type="evidence" value="ECO:0007669"/>
    <property type="project" value="Ensembl"/>
</dbReference>
<keyword evidence="6 15" id="KW-0472">Membrane</keyword>
<dbReference type="Pfam" id="PF00001">
    <property type="entry name" value="7tm_1"/>
    <property type="match status" value="1"/>
</dbReference>
<organism evidence="17">
    <name type="scientific">Ursus maritimus</name>
    <name type="common">Polar bear</name>
    <name type="synonym">Thalarctos maritimus</name>
    <dbReference type="NCBI Taxonomy" id="29073"/>
    <lineage>
        <taxon>Eukaryota</taxon>
        <taxon>Metazoa</taxon>
        <taxon>Chordata</taxon>
        <taxon>Craniata</taxon>
        <taxon>Vertebrata</taxon>
        <taxon>Euteleostomi</taxon>
        <taxon>Mammalia</taxon>
        <taxon>Eutheria</taxon>
        <taxon>Laurasiatheria</taxon>
        <taxon>Carnivora</taxon>
        <taxon>Caniformia</taxon>
        <taxon>Ursidae</taxon>
        <taxon>Ursus</taxon>
    </lineage>
</organism>
<evidence type="ECO:0000256" key="12">
    <source>
        <dbReference type="ARBA" id="ARBA00023288"/>
    </source>
</evidence>
<evidence type="ECO:0000256" key="10">
    <source>
        <dbReference type="ARBA" id="ARBA00023180"/>
    </source>
</evidence>
<dbReference type="PRINTS" id="PR01822">
    <property type="entry name" value="CCYSTOKININR"/>
</dbReference>
<evidence type="ECO:0000256" key="11">
    <source>
        <dbReference type="ARBA" id="ARBA00023224"/>
    </source>
</evidence>
<dbReference type="Ensembl" id="ENSUMAT00000001361.1">
    <property type="protein sequence ID" value="ENSUMAP00000001057.1"/>
    <property type="gene ID" value="ENSUMAG00000001035.1"/>
</dbReference>
<evidence type="ECO:0000256" key="5">
    <source>
        <dbReference type="ARBA" id="ARBA00023040"/>
    </source>
</evidence>
<gene>
    <name evidence="17" type="primary">CCKBR</name>
</gene>
<keyword evidence="11 13" id="KW-0807">Transducer</keyword>
<dbReference type="PANTHER" id="PTHR24243:SF45">
    <property type="entry name" value="GASTRIN_CHOLECYSTOKININ TYPE B RECEPTOR"/>
    <property type="match status" value="1"/>
</dbReference>
<keyword evidence="8" id="KW-1015">Disulfide bond</keyword>
<evidence type="ECO:0000256" key="8">
    <source>
        <dbReference type="ARBA" id="ARBA00023157"/>
    </source>
</evidence>
<keyword evidence="12" id="KW-0449">Lipoprotein</keyword>
<dbReference type="PRINTS" id="PR00237">
    <property type="entry name" value="GPCRRHODOPSN"/>
</dbReference>
<dbReference type="GO" id="GO:0001696">
    <property type="term" value="P:gastric acid secretion"/>
    <property type="evidence" value="ECO:0007669"/>
    <property type="project" value="Ensembl"/>
</dbReference>
<dbReference type="GO" id="GO:0007200">
    <property type="term" value="P:phospholipase C-activating G protein-coupled receptor signaling pathway"/>
    <property type="evidence" value="ECO:0007669"/>
    <property type="project" value="Ensembl"/>
</dbReference>
<evidence type="ECO:0000256" key="2">
    <source>
        <dbReference type="ARBA" id="ARBA00022475"/>
    </source>
</evidence>
<reference evidence="17" key="1">
    <citation type="submission" date="2019-03" db="UniProtKB">
        <authorList>
            <consortium name="Ensembl"/>
        </authorList>
    </citation>
    <scope>IDENTIFICATION</scope>
</reference>
<comment type="similarity">
    <text evidence="13">Belongs to the G-protein coupled receptor 1 family.</text>
</comment>
<accession>A0A452T004</accession>
<feature type="region of interest" description="Disordered" evidence="14">
    <location>
        <begin position="244"/>
        <end position="267"/>
    </location>
</feature>
<dbReference type="GeneTree" id="ENSGT01150000286926"/>
<feature type="domain" description="G-protein coupled receptors family 1 profile" evidence="16">
    <location>
        <begin position="121"/>
        <end position="364"/>
    </location>
</feature>
<name>A0A452T004_URSMA</name>
<evidence type="ECO:0000256" key="3">
    <source>
        <dbReference type="ARBA" id="ARBA00022692"/>
    </source>
</evidence>
<proteinExistence type="inferred from homology"/>
<dbReference type="GO" id="GO:0008188">
    <property type="term" value="F:neuropeptide receptor activity"/>
    <property type="evidence" value="ECO:0007669"/>
    <property type="project" value="TreeGrafter"/>
</dbReference>
<dbReference type="GO" id="GO:0015054">
    <property type="term" value="F:gastrin receptor activity"/>
    <property type="evidence" value="ECO:0007669"/>
    <property type="project" value="Ensembl"/>
</dbReference>
<dbReference type="PROSITE" id="PS50262">
    <property type="entry name" value="G_PROTEIN_RECEP_F1_2"/>
    <property type="match status" value="1"/>
</dbReference>
<feature type="transmembrane region" description="Helical" evidence="15">
    <location>
        <begin position="117"/>
        <end position="135"/>
    </location>
</feature>
<feature type="compositionally biased region" description="Gly residues" evidence="14">
    <location>
        <begin position="251"/>
        <end position="263"/>
    </location>
</feature>
<feature type="transmembrane region" description="Helical" evidence="15">
    <location>
        <begin position="204"/>
        <end position="227"/>
    </location>
</feature>
<evidence type="ECO:0000256" key="4">
    <source>
        <dbReference type="ARBA" id="ARBA00022989"/>
    </source>
</evidence>
<evidence type="ECO:0000256" key="13">
    <source>
        <dbReference type="RuleBase" id="RU000688"/>
    </source>
</evidence>
<dbReference type="GO" id="GO:0017046">
    <property type="term" value="F:peptide hormone binding"/>
    <property type="evidence" value="ECO:0007669"/>
    <property type="project" value="Ensembl"/>
</dbReference>
<dbReference type="GO" id="GO:0045851">
    <property type="term" value="P:pH reduction"/>
    <property type="evidence" value="ECO:0007669"/>
    <property type="project" value="Ensembl"/>
</dbReference>
<dbReference type="InterPro" id="IPR017452">
    <property type="entry name" value="GPCR_Rhodpsn_7TM"/>
</dbReference>
<dbReference type="InterPro" id="IPR009126">
    <property type="entry name" value="Cholcskin_rcpt"/>
</dbReference>
<comment type="subcellular location">
    <subcellularLocation>
        <location evidence="1">Cell membrane</location>
        <topology evidence="1">Multi-pass membrane protein</topology>
    </subcellularLocation>
</comment>
<evidence type="ECO:0000256" key="6">
    <source>
        <dbReference type="ARBA" id="ARBA00023136"/>
    </source>
</evidence>
<keyword evidence="2" id="KW-1003">Cell membrane</keyword>
<dbReference type="Gene3D" id="1.20.1070.10">
    <property type="entry name" value="Rhodopsin 7-helix transmembrane proteins"/>
    <property type="match status" value="1"/>
</dbReference>
<evidence type="ECO:0000256" key="7">
    <source>
        <dbReference type="ARBA" id="ARBA00023139"/>
    </source>
</evidence>
<feature type="region of interest" description="Disordered" evidence="14">
    <location>
        <begin position="390"/>
        <end position="421"/>
    </location>
</feature>
<feature type="compositionally biased region" description="Polar residues" evidence="14">
    <location>
        <begin position="403"/>
        <end position="421"/>
    </location>
</feature>
<dbReference type="PROSITE" id="PS00237">
    <property type="entry name" value="G_PROTEIN_RECEP_F1_1"/>
    <property type="match status" value="1"/>
</dbReference>
<dbReference type="InterPro" id="IPR000276">
    <property type="entry name" value="GPCR_Rhodpsn"/>
</dbReference>
<dbReference type="SUPFAM" id="SSF81321">
    <property type="entry name" value="Family A G protein-coupled receptor-like"/>
    <property type="match status" value="1"/>
</dbReference>
<dbReference type="GO" id="GO:0008284">
    <property type="term" value="P:positive regulation of cell population proliferation"/>
    <property type="evidence" value="ECO:0007669"/>
    <property type="project" value="Ensembl"/>
</dbReference>
<evidence type="ECO:0000259" key="16">
    <source>
        <dbReference type="PROSITE" id="PS50262"/>
    </source>
</evidence>
<evidence type="ECO:0000256" key="9">
    <source>
        <dbReference type="ARBA" id="ARBA00023170"/>
    </source>
</evidence>
<feature type="transmembrane region" description="Helical" evidence="15">
    <location>
        <begin position="305"/>
        <end position="324"/>
    </location>
</feature>
<protein>
    <submittedName>
        <fullName evidence="17">Cholecystokinin B receptor</fullName>
    </submittedName>
</protein>
<dbReference type="GO" id="GO:0007204">
    <property type="term" value="P:positive regulation of cytosolic calcium ion concentration"/>
    <property type="evidence" value="ECO:0007669"/>
    <property type="project" value="Ensembl"/>
</dbReference>
<dbReference type="GO" id="GO:0048732">
    <property type="term" value="P:gland development"/>
    <property type="evidence" value="ECO:0007669"/>
    <property type="project" value="Ensembl"/>
</dbReference>
<keyword evidence="5 13" id="KW-0297">G-protein coupled receptor</keyword>
<keyword evidence="9 13" id="KW-0675">Receptor</keyword>
<dbReference type="AlphaFoldDB" id="A0A452T004"/>
<evidence type="ECO:0000256" key="14">
    <source>
        <dbReference type="SAM" id="MobiDB-lite"/>
    </source>
</evidence>
<feature type="transmembrane region" description="Helical" evidence="15">
    <location>
        <begin position="344"/>
        <end position="366"/>
    </location>
</feature>
<evidence type="ECO:0000256" key="1">
    <source>
        <dbReference type="ARBA" id="ARBA00004651"/>
    </source>
</evidence>
<keyword evidence="7" id="KW-0564">Palmitate</keyword>
<feature type="transmembrane region" description="Helical" evidence="15">
    <location>
        <begin position="156"/>
        <end position="177"/>
    </location>
</feature>
<keyword evidence="10" id="KW-0325">Glycoprotein</keyword>
<keyword evidence="4 15" id="KW-1133">Transmembrane helix</keyword>
<keyword evidence="3 13" id="KW-0812">Transmembrane</keyword>
<sequence length="421" mass="46465">MEETDGALDCNGLRGECEDANNPFKKFSCKEKGEFGAKLEKRQAFSRRGGVKPISLSLEGLEARRIQAHHPVRGRRCFWDAEGSSWVAEVGNKWAWRVLFSGSQAPYYHLSLFPPRIGAGVSVSVSTLSLVAIALERYSAICRPLQARVWQTRSHAARVIIATWMLSGLLMVPYPVYTAVQPAGGSRVLQCVHRWPNARVRQTWSVLLLLLLFFVPGVVMAVAYGLISRELYLGLRFDEDSDNESQTRVRGQGGLRSGAGPGAVSGKELPRSRQTLELSALTAPTPGPGCGPRPYQAKLLAKKRVVRMLLVIVVLFFLCWLPLYSANTWRAFDSSGAHRALSGAPISFIHLLSYASACVNPLVYCFMHRRFRQACLETCARCCPRPPRARPRPLPDEDPPTPSIASLSRLSYTTISTLGPG</sequence>
<evidence type="ECO:0000313" key="17">
    <source>
        <dbReference type="Ensembl" id="ENSUMAP00000001057"/>
    </source>
</evidence>
<dbReference type="GO" id="GO:0005886">
    <property type="term" value="C:plasma membrane"/>
    <property type="evidence" value="ECO:0007669"/>
    <property type="project" value="UniProtKB-SubCell"/>
</dbReference>
<dbReference type="PANTHER" id="PTHR24243">
    <property type="entry name" value="G-PROTEIN COUPLED RECEPTOR"/>
    <property type="match status" value="1"/>
</dbReference>
<dbReference type="GO" id="GO:0031741">
    <property type="term" value="F:type B gastrin/cholecystokinin receptor binding"/>
    <property type="evidence" value="ECO:0007669"/>
    <property type="project" value="Ensembl"/>
</dbReference>
<dbReference type="GO" id="GO:0048565">
    <property type="term" value="P:digestive tract development"/>
    <property type="evidence" value="ECO:0007669"/>
    <property type="project" value="Ensembl"/>
</dbReference>